<evidence type="ECO:0000256" key="1">
    <source>
        <dbReference type="SAM" id="MobiDB-lite"/>
    </source>
</evidence>
<gene>
    <name evidence="3" type="ORF">V144x_49690</name>
</gene>
<dbReference type="RefSeq" id="WP_144989011.1">
    <property type="nucleotide sequence ID" value="NZ_CP037920.1"/>
</dbReference>
<dbReference type="EMBL" id="CP037920">
    <property type="protein sequence ID" value="QDT99458.1"/>
    <property type="molecule type" value="Genomic_DNA"/>
</dbReference>
<keyword evidence="2" id="KW-1133">Transmembrane helix</keyword>
<protein>
    <submittedName>
        <fullName evidence="3">Uncharacterized protein</fullName>
    </submittedName>
</protein>
<evidence type="ECO:0000313" key="4">
    <source>
        <dbReference type="Proteomes" id="UP000318704"/>
    </source>
</evidence>
<reference evidence="3 4" key="1">
    <citation type="submission" date="2019-03" db="EMBL/GenBank/DDBJ databases">
        <title>Deep-cultivation of Planctomycetes and their phenomic and genomic characterization uncovers novel biology.</title>
        <authorList>
            <person name="Wiegand S."/>
            <person name="Jogler M."/>
            <person name="Boedeker C."/>
            <person name="Pinto D."/>
            <person name="Vollmers J."/>
            <person name="Rivas-Marin E."/>
            <person name="Kohn T."/>
            <person name="Peeters S.H."/>
            <person name="Heuer A."/>
            <person name="Rast P."/>
            <person name="Oberbeckmann S."/>
            <person name="Bunk B."/>
            <person name="Jeske O."/>
            <person name="Meyerdierks A."/>
            <person name="Storesund J.E."/>
            <person name="Kallscheuer N."/>
            <person name="Luecker S."/>
            <person name="Lage O.M."/>
            <person name="Pohl T."/>
            <person name="Merkel B.J."/>
            <person name="Hornburger P."/>
            <person name="Mueller R.-W."/>
            <person name="Bruemmer F."/>
            <person name="Labrenz M."/>
            <person name="Spormann A.M."/>
            <person name="Op den Camp H."/>
            <person name="Overmann J."/>
            <person name="Amann R."/>
            <person name="Jetten M.S.M."/>
            <person name="Mascher T."/>
            <person name="Medema M.H."/>
            <person name="Devos D.P."/>
            <person name="Kaster A.-K."/>
            <person name="Ovreas L."/>
            <person name="Rohde M."/>
            <person name="Galperin M.Y."/>
            <person name="Jogler C."/>
        </authorList>
    </citation>
    <scope>NUCLEOTIDE SEQUENCE [LARGE SCALE GENOMIC DNA]</scope>
    <source>
        <strain evidence="3 4">V144</strain>
    </source>
</reference>
<proteinExistence type="predicted"/>
<sequence length="204" mass="22683">MNSKEHEEIEETPPQSDPATNSSRTPLMVRTLVIVLLIVVCIGVYLEQTRQPDQNESSLKGELQKLGLAYHEFHRMREQSPPNLDALIDFMNNPPPPPKQTSIVPPDSVSIVEIPPSIQEMVRKGQLVVIWDAYLTNSGQENDKYLLAYEKDSATNGGFVLTAAGRAFELAADAFKAYPLVTTKAKSEDQMEIQPGDSNKEESE</sequence>
<accession>A0A517W2H8</accession>
<evidence type="ECO:0000313" key="3">
    <source>
        <dbReference type="EMBL" id="QDT99458.1"/>
    </source>
</evidence>
<keyword evidence="2" id="KW-0472">Membrane</keyword>
<dbReference type="KEGG" id="gaw:V144x_49690"/>
<feature type="compositionally biased region" description="Polar residues" evidence="1">
    <location>
        <begin position="13"/>
        <end position="23"/>
    </location>
</feature>
<keyword evidence="2" id="KW-0812">Transmembrane</keyword>
<feature type="transmembrane region" description="Helical" evidence="2">
    <location>
        <begin position="27"/>
        <end position="46"/>
    </location>
</feature>
<dbReference type="Proteomes" id="UP000318704">
    <property type="component" value="Chromosome"/>
</dbReference>
<organism evidence="3 4">
    <name type="scientific">Gimesia aquarii</name>
    <dbReference type="NCBI Taxonomy" id="2527964"/>
    <lineage>
        <taxon>Bacteria</taxon>
        <taxon>Pseudomonadati</taxon>
        <taxon>Planctomycetota</taxon>
        <taxon>Planctomycetia</taxon>
        <taxon>Planctomycetales</taxon>
        <taxon>Planctomycetaceae</taxon>
        <taxon>Gimesia</taxon>
    </lineage>
</organism>
<evidence type="ECO:0000256" key="2">
    <source>
        <dbReference type="SAM" id="Phobius"/>
    </source>
</evidence>
<feature type="region of interest" description="Disordered" evidence="1">
    <location>
        <begin position="1"/>
        <end position="23"/>
    </location>
</feature>
<dbReference type="AlphaFoldDB" id="A0A517W2H8"/>
<name>A0A517W2H8_9PLAN</name>